<name>A0A5S6QDW0_TRIMR</name>
<sequence length="135" mass="15127">MYAWLAVVTVSILISAPWTNGNTTTPKGCSSSDFQCLKELTSSGSSMQRAVSPVPANVTSANSTQLVQQVDDEERNELKRKLMAGFLIRRQLRVRALRKLKRACGFGQEERSAGRRKRILFVRRAKNSGVQKRED</sequence>
<reference evidence="3" key="1">
    <citation type="submission" date="2019-12" db="UniProtKB">
        <authorList>
            <consortium name="WormBaseParasite"/>
        </authorList>
    </citation>
    <scope>IDENTIFICATION</scope>
</reference>
<evidence type="ECO:0000313" key="2">
    <source>
        <dbReference type="Proteomes" id="UP000046395"/>
    </source>
</evidence>
<organism evidence="2 3">
    <name type="scientific">Trichuris muris</name>
    <name type="common">Mouse whipworm</name>
    <dbReference type="NCBI Taxonomy" id="70415"/>
    <lineage>
        <taxon>Eukaryota</taxon>
        <taxon>Metazoa</taxon>
        <taxon>Ecdysozoa</taxon>
        <taxon>Nematoda</taxon>
        <taxon>Enoplea</taxon>
        <taxon>Dorylaimia</taxon>
        <taxon>Trichinellida</taxon>
        <taxon>Trichuridae</taxon>
        <taxon>Trichuris</taxon>
    </lineage>
</organism>
<evidence type="ECO:0000256" key="1">
    <source>
        <dbReference type="SAM" id="SignalP"/>
    </source>
</evidence>
<accession>A0A5S6QDW0</accession>
<dbReference type="WBParaSite" id="TMUE_1000005546.1">
    <property type="protein sequence ID" value="TMUE_1000005546.1"/>
    <property type="gene ID" value="WBGene00302574"/>
</dbReference>
<dbReference type="AlphaFoldDB" id="A0A5S6QDW0"/>
<feature type="chain" id="PRO_5024351117" evidence="1">
    <location>
        <begin position="22"/>
        <end position="135"/>
    </location>
</feature>
<evidence type="ECO:0000313" key="3">
    <source>
        <dbReference type="WBParaSite" id="TMUE_1000005546.1"/>
    </source>
</evidence>
<feature type="signal peptide" evidence="1">
    <location>
        <begin position="1"/>
        <end position="21"/>
    </location>
</feature>
<dbReference type="Proteomes" id="UP000046395">
    <property type="component" value="Unassembled WGS sequence"/>
</dbReference>
<protein>
    <submittedName>
        <fullName evidence="3">Uncharacterized protein</fullName>
    </submittedName>
</protein>
<keyword evidence="2" id="KW-1185">Reference proteome</keyword>
<proteinExistence type="predicted"/>
<keyword evidence="1" id="KW-0732">Signal</keyword>